<dbReference type="InterPro" id="IPR052379">
    <property type="entry name" value="Type_VII_TA_RNase"/>
</dbReference>
<dbReference type="GO" id="GO:0004540">
    <property type="term" value="F:RNA nuclease activity"/>
    <property type="evidence" value="ECO:0007669"/>
    <property type="project" value="InterPro"/>
</dbReference>
<accession>A0A8J3I0F9</accession>
<organism evidence="6 7">
    <name type="scientific">Ktedonospora formicarum</name>
    <dbReference type="NCBI Taxonomy" id="2778364"/>
    <lineage>
        <taxon>Bacteria</taxon>
        <taxon>Bacillati</taxon>
        <taxon>Chloroflexota</taxon>
        <taxon>Ktedonobacteria</taxon>
        <taxon>Ktedonobacterales</taxon>
        <taxon>Ktedonobacteraceae</taxon>
        <taxon>Ktedonospora</taxon>
    </lineage>
</organism>
<dbReference type="GO" id="GO:0110001">
    <property type="term" value="C:toxin-antitoxin complex"/>
    <property type="evidence" value="ECO:0007669"/>
    <property type="project" value="InterPro"/>
</dbReference>
<dbReference type="Gene3D" id="1.20.120.580">
    <property type="entry name" value="bsu32300-like"/>
    <property type="match status" value="1"/>
</dbReference>
<dbReference type="Pfam" id="PF18765">
    <property type="entry name" value="Polbeta"/>
    <property type="match status" value="1"/>
</dbReference>
<dbReference type="AlphaFoldDB" id="A0A8J3I0F9"/>
<evidence type="ECO:0000256" key="2">
    <source>
        <dbReference type="ARBA" id="ARBA00022722"/>
    </source>
</evidence>
<proteinExistence type="inferred from homology"/>
<protein>
    <recommendedName>
        <fullName evidence="5">Polymerase beta nucleotidyltransferase domain-containing protein</fullName>
    </recommendedName>
</protein>
<sequence>MNLFEKQTQLTQLFAQNPVNAAYLAGAPSNRATFGNFKDIDIAILLMEQVKADQFLDYQLYFFSELAKRLESDSIDVVILNKASLLLKSQVIKYGQILFSRDERRRVLFEAHAVMAYLDFKKFDEIQSQALNRRLRGQPLQHIDANLIKPTLQQMHSAMTILHDLRQKPREDFLADYHYYGLAERYLQQAIEACLYICALIISAMGIRKAEDYHDLLSILAAQQWLPRPLTFRLELLTNLRDELVHPGASHSPALLYEHLQHRLEDLEEFESTIAAHLSDIQAE</sequence>
<name>A0A8J3I0F9_9CHLR</name>
<evidence type="ECO:0000313" key="6">
    <source>
        <dbReference type="EMBL" id="GHO45331.1"/>
    </source>
</evidence>
<dbReference type="NCBIfam" id="NF047751">
    <property type="entry name" value="HepT_toxin"/>
    <property type="match status" value="1"/>
</dbReference>
<dbReference type="InterPro" id="IPR008201">
    <property type="entry name" value="HepT-like"/>
</dbReference>
<evidence type="ECO:0000259" key="5">
    <source>
        <dbReference type="Pfam" id="PF18765"/>
    </source>
</evidence>
<dbReference type="InterPro" id="IPR037038">
    <property type="entry name" value="HepT-like_sf"/>
</dbReference>
<evidence type="ECO:0000256" key="1">
    <source>
        <dbReference type="ARBA" id="ARBA00022649"/>
    </source>
</evidence>
<reference evidence="6" key="1">
    <citation type="submission" date="2020-10" db="EMBL/GenBank/DDBJ databases">
        <title>Taxonomic study of unclassified bacteria belonging to the class Ktedonobacteria.</title>
        <authorList>
            <person name="Yabe S."/>
            <person name="Wang C.M."/>
            <person name="Zheng Y."/>
            <person name="Sakai Y."/>
            <person name="Cavaletti L."/>
            <person name="Monciardini P."/>
            <person name="Donadio S."/>
        </authorList>
    </citation>
    <scope>NUCLEOTIDE SEQUENCE</scope>
    <source>
        <strain evidence="6">SOSP1-1</strain>
    </source>
</reference>
<keyword evidence="3" id="KW-0378">Hydrolase</keyword>
<keyword evidence="2" id="KW-0540">Nuclease</keyword>
<dbReference type="RefSeq" id="WP_220194674.1">
    <property type="nucleotide sequence ID" value="NZ_BNJF01000001.1"/>
</dbReference>
<dbReference type="PANTHER" id="PTHR33397">
    <property type="entry name" value="UPF0331 PROTEIN YUTE"/>
    <property type="match status" value="1"/>
</dbReference>
<feature type="domain" description="Polymerase beta nucleotidyltransferase" evidence="5">
    <location>
        <begin position="9"/>
        <end position="103"/>
    </location>
</feature>
<evidence type="ECO:0000313" key="7">
    <source>
        <dbReference type="Proteomes" id="UP000612362"/>
    </source>
</evidence>
<dbReference type="InterPro" id="IPR041633">
    <property type="entry name" value="Polbeta"/>
</dbReference>
<dbReference type="GO" id="GO:0016787">
    <property type="term" value="F:hydrolase activity"/>
    <property type="evidence" value="ECO:0007669"/>
    <property type="project" value="UniProtKB-KW"/>
</dbReference>
<evidence type="ECO:0000256" key="4">
    <source>
        <dbReference type="ARBA" id="ARBA00024207"/>
    </source>
</evidence>
<comment type="caution">
    <text evidence="6">The sequence shown here is derived from an EMBL/GenBank/DDBJ whole genome shotgun (WGS) entry which is preliminary data.</text>
</comment>
<dbReference type="Proteomes" id="UP000612362">
    <property type="component" value="Unassembled WGS sequence"/>
</dbReference>
<dbReference type="Pfam" id="PF01934">
    <property type="entry name" value="HepT-like"/>
    <property type="match status" value="1"/>
</dbReference>
<evidence type="ECO:0000256" key="3">
    <source>
        <dbReference type="ARBA" id="ARBA00022801"/>
    </source>
</evidence>
<keyword evidence="7" id="KW-1185">Reference proteome</keyword>
<dbReference type="EMBL" id="BNJF01000001">
    <property type="protein sequence ID" value="GHO45331.1"/>
    <property type="molecule type" value="Genomic_DNA"/>
</dbReference>
<comment type="similarity">
    <text evidence="4">Belongs to the HepT RNase toxin family.</text>
</comment>
<dbReference type="PANTHER" id="PTHR33397:SF5">
    <property type="entry name" value="RNASE YUTE-RELATED"/>
    <property type="match status" value="1"/>
</dbReference>
<gene>
    <name evidence="6" type="ORF">KSX_34940</name>
</gene>
<keyword evidence="1" id="KW-1277">Toxin-antitoxin system</keyword>